<evidence type="ECO:0000313" key="1">
    <source>
        <dbReference type="EMBL" id="WNH09624.1"/>
    </source>
</evidence>
<protein>
    <submittedName>
        <fullName evidence="1">Uncharacterized protein</fullName>
    </submittedName>
</protein>
<organism evidence="1 2">
    <name type="scientific">Thalassobellus suaedae</name>
    <dbReference type="NCBI Taxonomy" id="3074124"/>
    <lineage>
        <taxon>Bacteria</taxon>
        <taxon>Pseudomonadati</taxon>
        <taxon>Bacteroidota</taxon>
        <taxon>Flavobacteriia</taxon>
        <taxon>Flavobacteriales</taxon>
        <taxon>Flavobacteriaceae</taxon>
        <taxon>Thalassobellus</taxon>
    </lineage>
</organism>
<reference evidence="1 2" key="1">
    <citation type="submission" date="2023-09" db="EMBL/GenBank/DDBJ databases">
        <title>Thalassobella suaedae gen. nov., sp. nov., a marine bacterium of the family Flavobacteriaceae isolated from a halophyte Suaeda japonica.</title>
        <authorList>
            <person name="Lee S.Y."/>
            <person name="Hwang C.Y."/>
        </authorList>
    </citation>
    <scope>NUCLEOTIDE SEQUENCE [LARGE SCALE GENOMIC DNA]</scope>
    <source>
        <strain evidence="1 2">HL-DH14</strain>
    </source>
</reference>
<dbReference type="SUPFAM" id="SSF53756">
    <property type="entry name" value="UDP-Glycosyltransferase/glycogen phosphorylase"/>
    <property type="match status" value="1"/>
</dbReference>
<dbReference type="EMBL" id="CP134537">
    <property type="protein sequence ID" value="WNH09624.1"/>
    <property type="molecule type" value="Genomic_DNA"/>
</dbReference>
<proteinExistence type="predicted"/>
<dbReference type="RefSeq" id="WP_415866049.1">
    <property type="nucleotide sequence ID" value="NZ_CP134537.1"/>
</dbReference>
<sequence>MKRILFISVNDHVPWGGSEVLWSETAKKLSSAHKVSALIKKWETEPSPILQLKNKGVKVFYKCIKKRQSFRNRVLKRLLKINTEKNINHELDALEQPDLVLISLGNHLEHKLFYYTDYLKSHEIPYAIIFQLVTDLRGNHDAVFNRFGSAFLNAEKIYFLSQDNLDKATMQFSVDLKNSELINNPFNYKTNYLPLEEEDSTIYNLGCVAALNSFHKGLDVFLKTLSAKKWIESTCKLIYMAIVPNKEQIKRLIALYGLQSKVVLHSMNPIKLRFGVKTKLW</sequence>
<accession>A0ABY9XUM7</accession>
<name>A0ABY9XUM7_9FLAO</name>
<dbReference type="Proteomes" id="UP001302806">
    <property type="component" value="Chromosome"/>
</dbReference>
<evidence type="ECO:0000313" key="2">
    <source>
        <dbReference type="Proteomes" id="UP001302806"/>
    </source>
</evidence>
<gene>
    <name evidence="1" type="ORF">RHP51_02540</name>
</gene>